<dbReference type="Pfam" id="PF08628">
    <property type="entry name" value="Nexin_C"/>
    <property type="match status" value="1"/>
</dbReference>
<dbReference type="PROSITE" id="PS50132">
    <property type="entry name" value="RGS"/>
    <property type="match status" value="1"/>
</dbReference>
<evidence type="ECO:0000313" key="8">
    <source>
        <dbReference type="RefSeq" id="XP_022257280.1"/>
    </source>
</evidence>
<dbReference type="Pfam" id="PF00787">
    <property type="entry name" value="PX"/>
    <property type="match status" value="1"/>
</dbReference>
<organism evidence="7 8">
    <name type="scientific">Limulus polyphemus</name>
    <name type="common">Atlantic horseshoe crab</name>
    <dbReference type="NCBI Taxonomy" id="6850"/>
    <lineage>
        <taxon>Eukaryota</taxon>
        <taxon>Metazoa</taxon>
        <taxon>Ecdysozoa</taxon>
        <taxon>Arthropoda</taxon>
        <taxon>Chelicerata</taxon>
        <taxon>Merostomata</taxon>
        <taxon>Xiphosura</taxon>
        <taxon>Limulidae</taxon>
        <taxon>Limulus</taxon>
    </lineage>
</organism>
<comment type="similarity">
    <text evidence="1">Belongs to the sorting nexin family.</text>
</comment>
<feature type="domain" description="PXA" evidence="6">
    <location>
        <begin position="1"/>
        <end position="108"/>
    </location>
</feature>
<evidence type="ECO:0000313" key="7">
    <source>
        <dbReference type="Proteomes" id="UP000694941"/>
    </source>
</evidence>
<evidence type="ECO:0000256" key="1">
    <source>
        <dbReference type="ARBA" id="ARBA00010883"/>
    </source>
</evidence>
<feature type="domain" description="PX" evidence="5">
    <location>
        <begin position="461"/>
        <end position="585"/>
    </location>
</feature>
<dbReference type="InterPro" id="IPR013937">
    <property type="entry name" value="Sorting_nexin_C"/>
</dbReference>
<dbReference type="Proteomes" id="UP000694941">
    <property type="component" value="Unplaced"/>
</dbReference>
<reference evidence="8" key="1">
    <citation type="submission" date="2025-08" db="UniProtKB">
        <authorList>
            <consortium name="RefSeq"/>
        </authorList>
    </citation>
    <scope>IDENTIFICATION</scope>
    <source>
        <tissue evidence="8">Muscle</tissue>
    </source>
</reference>
<dbReference type="Pfam" id="PF02194">
    <property type="entry name" value="PXA"/>
    <property type="match status" value="1"/>
</dbReference>
<dbReference type="InterPro" id="IPR001683">
    <property type="entry name" value="PX_dom"/>
</dbReference>
<dbReference type="Pfam" id="PF00615">
    <property type="entry name" value="RGS"/>
    <property type="match status" value="1"/>
</dbReference>
<feature type="coiled-coil region" evidence="2">
    <location>
        <begin position="401"/>
        <end position="449"/>
    </location>
</feature>
<dbReference type="InterPro" id="IPR016137">
    <property type="entry name" value="RGS"/>
</dbReference>
<dbReference type="PANTHER" id="PTHR22775:SF48">
    <property type="entry name" value="SORTING NEXIN-25"/>
    <property type="match status" value="1"/>
</dbReference>
<dbReference type="SUPFAM" id="SSF48097">
    <property type="entry name" value="Regulator of G-protein signaling, RGS"/>
    <property type="match status" value="1"/>
</dbReference>
<dbReference type="Gene3D" id="1.10.167.10">
    <property type="entry name" value="Regulator of G-protein Signalling 4, domain 2"/>
    <property type="match status" value="1"/>
</dbReference>
<dbReference type="PROSITE" id="PS50195">
    <property type="entry name" value="PX"/>
    <property type="match status" value="1"/>
</dbReference>
<keyword evidence="2" id="KW-0175">Coiled coil</keyword>
<feature type="region of interest" description="Disordered" evidence="3">
    <location>
        <begin position="359"/>
        <end position="386"/>
    </location>
</feature>
<protein>
    <submittedName>
        <fullName evidence="8">Sorting nexin-25-like</fullName>
    </submittedName>
</protein>
<dbReference type="SUPFAM" id="SSF64268">
    <property type="entry name" value="PX domain"/>
    <property type="match status" value="1"/>
</dbReference>
<dbReference type="Gene3D" id="3.30.1520.10">
    <property type="entry name" value="Phox-like domain"/>
    <property type="match status" value="1"/>
</dbReference>
<evidence type="ECO:0000259" key="5">
    <source>
        <dbReference type="PROSITE" id="PS50195"/>
    </source>
</evidence>
<keyword evidence="7" id="KW-1185">Reference proteome</keyword>
<dbReference type="PANTHER" id="PTHR22775">
    <property type="entry name" value="SORTING NEXIN"/>
    <property type="match status" value="1"/>
</dbReference>
<dbReference type="InterPro" id="IPR036305">
    <property type="entry name" value="RGS_sf"/>
</dbReference>
<name>A0ABM1TN24_LIMPO</name>
<accession>A0ABM1TN24</accession>
<dbReference type="RefSeq" id="XP_022257280.1">
    <property type="nucleotide sequence ID" value="XM_022401572.1"/>
</dbReference>
<feature type="domain" description="RGS" evidence="4">
    <location>
        <begin position="234"/>
        <end position="349"/>
    </location>
</feature>
<evidence type="ECO:0000256" key="2">
    <source>
        <dbReference type="SAM" id="Coils"/>
    </source>
</evidence>
<dbReference type="InterPro" id="IPR036871">
    <property type="entry name" value="PX_dom_sf"/>
</dbReference>
<sequence length="788" mass="91410">MNFKERLRKIDEVKFFTNDLICRIYNHFQKIRYSSGNQAEKIPFVLSSFLISETRELEYLRQMSNFLLVLLLPSKYAHCQPVRHLLREILACKVKVDYLKRQQAELEHHTKTYTYAKTFEDFVSMINQCGQIEDLKIIRYNIMTEILQATTINNLKRSRGIDQDKESVPQTTSKGDLLQARNLKRYINQLRTAKTLCEKRVKNLGGPDYSSSAIYDKGSDDKESESMPGRTVLSFSVIMESAHCRRYFSKYLEKEENQSLLRFWEDVEEMKQADKTFWHQFGNEIYQLYVNNVTANVKLSKNILKGMEAFMMANKGPEAFFQAQEEVYVKLEERFYHSFLVSDLYNRMLAQAEKEGIDFSQCPEEPSDSHEDQDSKNSQRCGSTGEDLSLSDYSNCAKAQMQQLDEKLLNKTQALQALRSTPKSDPKMMLMLEKEIDDMKAEHHQLECHIDRTETWSENLGMWQATLDKAEISKDSEKLLPQFTLLVHLTGGRIPRKERGISGWVVLRTVADFHSLQQKLVPAAPWVKKIDLPSQSKPRFKTFDKAYLDRAKALLQNFLTVVMKDDQLNKSEALYSFLSPSPDHLKRSLPPPKKPKFSLSQFFKNTAGAGQTENTDDDDLLFLYDVDSKEDKKDSIAEPLYLLVGEVFELRGVFNWFRRSLIAFVQITSGKTINRQIHETVAHIISEPMLEEYLKTFKDSMWPGGVLSKLERPRSDAEKQQTRDQAKQLLLTSIPEMLSDLVGQQNARRGMAKVFEALQDCRLNKQLFYDILETFLFEFSPELKTPLN</sequence>
<feature type="compositionally biased region" description="Basic and acidic residues" evidence="3">
    <location>
        <begin position="367"/>
        <end position="377"/>
    </location>
</feature>
<evidence type="ECO:0000259" key="4">
    <source>
        <dbReference type="PROSITE" id="PS50132"/>
    </source>
</evidence>
<dbReference type="SMART" id="SM00315">
    <property type="entry name" value="RGS"/>
    <property type="match status" value="1"/>
</dbReference>
<dbReference type="InterPro" id="IPR003114">
    <property type="entry name" value="Phox_assoc"/>
</dbReference>
<dbReference type="GeneID" id="106473053"/>
<proteinExistence type="inferred from homology"/>
<dbReference type="PROSITE" id="PS51207">
    <property type="entry name" value="PXA"/>
    <property type="match status" value="1"/>
</dbReference>
<evidence type="ECO:0000259" key="6">
    <source>
        <dbReference type="PROSITE" id="PS51207"/>
    </source>
</evidence>
<evidence type="ECO:0000256" key="3">
    <source>
        <dbReference type="SAM" id="MobiDB-lite"/>
    </source>
</evidence>
<dbReference type="InterPro" id="IPR044926">
    <property type="entry name" value="RGS_subdomain_2"/>
</dbReference>
<gene>
    <name evidence="8" type="primary">LOC106473053</name>
</gene>